<dbReference type="PANTHER" id="PTHR11953">
    <property type="entry name" value="EXOSOME COMPLEX COMPONENT"/>
    <property type="match status" value="1"/>
</dbReference>
<dbReference type="GO" id="GO:0005730">
    <property type="term" value="C:nucleolus"/>
    <property type="evidence" value="ECO:0007669"/>
    <property type="project" value="TreeGrafter"/>
</dbReference>
<dbReference type="AlphaFoldDB" id="A0A0L0C6S6"/>
<dbReference type="GO" id="GO:0006364">
    <property type="term" value="P:rRNA processing"/>
    <property type="evidence" value="ECO:0007669"/>
    <property type="project" value="UniProtKB-KW"/>
</dbReference>
<dbReference type="GO" id="GO:0003723">
    <property type="term" value="F:RNA binding"/>
    <property type="evidence" value="ECO:0007669"/>
    <property type="project" value="TreeGrafter"/>
</dbReference>
<comment type="similarity">
    <text evidence="2">Belongs to the RNase PH family.</text>
</comment>
<dbReference type="InterPro" id="IPR027408">
    <property type="entry name" value="PNPase/RNase_PH_dom_sf"/>
</dbReference>
<dbReference type="InterPro" id="IPR036345">
    <property type="entry name" value="ExoRNase_PH_dom2_sf"/>
</dbReference>
<dbReference type="Gene3D" id="3.30.230.70">
    <property type="entry name" value="GHMP Kinase, N-terminal domain"/>
    <property type="match status" value="1"/>
</dbReference>
<dbReference type="GO" id="GO:0000176">
    <property type="term" value="C:nuclear exosome (RNase complex)"/>
    <property type="evidence" value="ECO:0007669"/>
    <property type="project" value="TreeGrafter"/>
</dbReference>
<keyword evidence="8" id="KW-1185">Reference proteome</keyword>
<dbReference type="PANTHER" id="PTHR11953:SF1">
    <property type="entry name" value="EXOSOME COMPLEX COMPONENT RRP46"/>
    <property type="match status" value="1"/>
</dbReference>
<dbReference type="GO" id="GO:0071051">
    <property type="term" value="P:poly(A)-dependent snoRNA 3'-end processing"/>
    <property type="evidence" value="ECO:0007669"/>
    <property type="project" value="TreeGrafter"/>
</dbReference>
<evidence type="ECO:0000256" key="1">
    <source>
        <dbReference type="ARBA" id="ARBA00004123"/>
    </source>
</evidence>
<keyword evidence="4" id="KW-0271">Exosome</keyword>
<keyword evidence="5" id="KW-0539">Nucleus</keyword>
<comment type="caution">
    <text evidence="7">The sequence shown here is derived from an EMBL/GenBank/DDBJ whole genome shotgun (WGS) entry which is preliminary data.</text>
</comment>
<dbReference type="SUPFAM" id="SSF55666">
    <property type="entry name" value="Ribonuclease PH domain 2-like"/>
    <property type="match status" value="1"/>
</dbReference>
<dbReference type="InterPro" id="IPR050080">
    <property type="entry name" value="RNase_PH"/>
</dbReference>
<dbReference type="GO" id="GO:0034475">
    <property type="term" value="P:U4 snRNA 3'-end processing"/>
    <property type="evidence" value="ECO:0007669"/>
    <property type="project" value="TreeGrafter"/>
</dbReference>
<dbReference type="SUPFAM" id="SSF54211">
    <property type="entry name" value="Ribosomal protein S5 domain 2-like"/>
    <property type="match status" value="1"/>
</dbReference>
<sequence length="310" mass="34694">MLASNSSNISLFNPWLELFCSIERRQSSRFSAKASTSFEPFLIISQIVYIVIDYKPEMVNYKSTQKITVTLLNMVTKMLQDDKTLEDVKIRSMNCELNPLTRADGSALFAQGGTCVMASMLGPVEVKLQNLKIDKAYVECIYRPKAGLPTIRDKMREAVIKDTCEAALLTALHPRTMISVQLQELDDRGGLDACAINAACLALVIGGVPMKFTVAAVHCIIDKDGQLILDPDQYQAKDNRASFTFVFDSLERDLVTVHSMGCFKMAHFNDAHLMCRAASGLIFDFYRKIMTKFHNKTLTGEKDNSESMEE</sequence>
<dbReference type="InterPro" id="IPR020568">
    <property type="entry name" value="Ribosomal_Su5_D2-typ_SF"/>
</dbReference>
<dbReference type="GO" id="GO:0071028">
    <property type="term" value="P:nuclear mRNA surveillance"/>
    <property type="evidence" value="ECO:0007669"/>
    <property type="project" value="TreeGrafter"/>
</dbReference>
<accession>A0A0L0C6S6</accession>
<dbReference type="OrthoDB" id="27298at2759"/>
<reference evidence="7 8" key="1">
    <citation type="journal article" date="2015" name="Nat. Commun.">
        <title>Lucilia cuprina genome unlocks parasitic fly biology to underpin future interventions.</title>
        <authorList>
            <person name="Anstead C.A."/>
            <person name="Korhonen P.K."/>
            <person name="Young N.D."/>
            <person name="Hall R.S."/>
            <person name="Jex A.R."/>
            <person name="Murali S.C."/>
            <person name="Hughes D.S."/>
            <person name="Lee S.F."/>
            <person name="Perry T."/>
            <person name="Stroehlein A.J."/>
            <person name="Ansell B.R."/>
            <person name="Breugelmans B."/>
            <person name="Hofmann A."/>
            <person name="Qu J."/>
            <person name="Dugan S."/>
            <person name="Lee S.L."/>
            <person name="Chao H."/>
            <person name="Dinh H."/>
            <person name="Han Y."/>
            <person name="Doddapaneni H.V."/>
            <person name="Worley K.C."/>
            <person name="Muzny D.M."/>
            <person name="Ioannidis P."/>
            <person name="Waterhouse R.M."/>
            <person name="Zdobnov E.M."/>
            <person name="James P.J."/>
            <person name="Bagnall N.H."/>
            <person name="Kotze A.C."/>
            <person name="Gibbs R.A."/>
            <person name="Richards S."/>
            <person name="Batterham P."/>
            <person name="Gasser R.B."/>
        </authorList>
    </citation>
    <scope>NUCLEOTIDE SEQUENCE [LARGE SCALE GENOMIC DNA]</scope>
    <source>
        <strain evidence="7 8">LS</strain>
        <tissue evidence="7">Full body</tissue>
    </source>
</reference>
<protein>
    <recommendedName>
        <fullName evidence="6">Exoribonuclease phosphorolytic domain-containing protein</fullName>
    </recommendedName>
</protein>
<evidence type="ECO:0000313" key="8">
    <source>
        <dbReference type="Proteomes" id="UP000037069"/>
    </source>
</evidence>
<evidence type="ECO:0000256" key="5">
    <source>
        <dbReference type="ARBA" id="ARBA00023242"/>
    </source>
</evidence>
<gene>
    <name evidence="7" type="ORF">FF38_06142</name>
</gene>
<dbReference type="Proteomes" id="UP000037069">
    <property type="component" value="Unassembled WGS sequence"/>
</dbReference>
<comment type="subcellular location">
    <subcellularLocation>
        <location evidence="1">Nucleus</location>
    </subcellularLocation>
</comment>
<evidence type="ECO:0000259" key="6">
    <source>
        <dbReference type="Pfam" id="PF01138"/>
    </source>
</evidence>
<organism evidence="7 8">
    <name type="scientific">Lucilia cuprina</name>
    <name type="common">Green bottle fly</name>
    <name type="synonym">Australian sheep blowfly</name>
    <dbReference type="NCBI Taxonomy" id="7375"/>
    <lineage>
        <taxon>Eukaryota</taxon>
        <taxon>Metazoa</taxon>
        <taxon>Ecdysozoa</taxon>
        <taxon>Arthropoda</taxon>
        <taxon>Hexapoda</taxon>
        <taxon>Insecta</taxon>
        <taxon>Pterygota</taxon>
        <taxon>Neoptera</taxon>
        <taxon>Endopterygota</taxon>
        <taxon>Diptera</taxon>
        <taxon>Brachycera</taxon>
        <taxon>Muscomorpha</taxon>
        <taxon>Oestroidea</taxon>
        <taxon>Calliphoridae</taxon>
        <taxon>Luciliinae</taxon>
        <taxon>Lucilia</taxon>
    </lineage>
</organism>
<dbReference type="Pfam" id="PF01138">
    <property type="entry name" value="RNase_PH"/>
    <property type="match status" value="1"/>
</dbReference>
<dbReference type="GO" id="GO:0016075">
    <property type="term" value="P:rRNA catabolic process"/>
    <property type="evidence" value="ECO:0007669"/>
    <property type="project" value="TreeGrafter"/>
</dbReference>
<evidence type="ECO:0000256" key="2">
    <source>
        <dbReference type="ARBA" id="ARBA00006678"/>
    </source>
</evidence>
<dbReference type="InterPro" id="IPR001247">
    <property type="entry name" value="ExoRNase_PH_dom1"/>
</dbReference>
<feature type="domain" description="Exoribonuclease phosphorolytic" evidence="6">
    <location>
        <begin position="90"/>
        <end position="209"/>
    </location>
</feature>
<dbReference type="STRING" id="7375.A0A0L0C6S6"/>
<proteinExistence type="inferred from homology"/>
<evidence type="ECO:0000256" key="3">
    <source>
        <dbReference type="ARBA" id="ARBA00022552"/>
    </source>
</evidence>
<evidence type="ECO:0000256" key="4">
    <source>
        <dbReference type="ARBA" id="ARBA00022835"/>
    </source>
</evidence>
<dbReference type="OMA" id="ACESIFY"/>
<dbReference type="GO" id="GO:0000177">
    <property type="term" value="C:cytoplasmic exosome (RNase complex)"/>
    <property type="evidence" value="ECO:0007669"/>
    <property type="project" value="TreeGrafter"/>
</dbReference>
<keyword evidence="3" id="KW-0698">rRNA processing</keyword>
<dbReference type="EMBL" id="JRES01000835">
    <property type="protein sequence ID" value="KNC27937.1"/>
    <property type="molecule type" value="Genomic_DNA"/>
</dbReference>
<evidence type="ECO:0000313" key="7">
    <source>
        <dbReference type="EMBL" id="KNC27937.1"/>
    </source>
</evidence>
<name>A0A0L0C6S6_LUCCU</name>
<dbReference type="CDD" id="cd11372">
    <property type="entry name" value="RNase_PH_RRP46"/>
    <property type="match status" value="1"/>
</dbReference>